<dbReference type="InterPro" id="IPR009363">
    <property type="entry name" value="Phage_Mu_Gp16"/>
</dbReference>
<dbReference type="Pfam" id="PF06252">
    <property type="entry name" value="GemA"/>
    <property type="match status" value="1"/>
</dbReference>
<dbReference type="OrthoDB" id="7360086at2"/>
<dbReference type="AlphaFoldDB" id="A0A1M7Z1M1"/>
<evidence type="ECO:0008006" key="3">
    <source>
        <dbReference type="Google" id="ProtNLM"/>
    </source>
</evidence>
<accession>A0A1M7Z1M1</accession>
<name>A0A1M7Z1M1_9VIBR</name>
<protein>
    <recommendedName>
        <fullName evidence="3">Mu-like prophage protein gp16</fullName>
    </recommendedName>
</protein>
<dbReference type="STRING" id="1117707.VQ7734_04545"/>
<organism evidence="1 2">
    <name type="scientific">Vibrio quintilis</name>
    <dbReference type="NCBI Taxonomy" id="1117707"/>
    <lineage>
        <taxon>Bacteria</taxon>
        <taxon>Pseudomonadati</taxon>
        <taxon>Pseudomonadota</taxon>
        <taxon>Gammaproteobacteria</taxon>
        <taxon>Vibrionales</taxon>
        <taxon>Vibrionaceae</taxon>
        <taxon>Vibrio</taxon>
    </lineage>
</organism>
<evidence type="ECO:0000313" key="1">
    <source>
        <dbReference type="EMBL" id="SHO58773.1"/>
    </source>
</evidence>
<proteinExistence type="predicted"/>
<evidence type="ECO:0000313" key="2">
    <source>
        <dbReference type="Proteomes" id="UP000184600"/>
    </source>
</evidence>
<reference evidence="2" key="1">
    <citation type="submission" date="2016-12" db="EMBL/GenBank/DDBJ databases">
        <authorList>
            <person name="Rodrigo-Torres L."/>
            <person name="Arahal R.D."/>
            <person name="Lucena T."/>
        </authorList>
    </citation>
    <scope>NUCLEOTIDE SEQUENCE [LARGE SCALE GENOMIC DNA]</scope>
</reference>
<dbReference type="EMBL" id="FRFG01000078">
    <property type="protein sequence ID" value="SHO58773.1"/>
    <property type="molecule type" value="Genomic_DNA"/>
</dbReference>
<sequence length="175" mass="20132">MSKLLKLVQIGKRQLNMDDDIYRNILEELTGQRSARGLSDKQLNAVITRFKSLGFQPKTSPQKTYQSREIQKIRAIWITMYQQGFIRDRQDSAIDAYVRRMTTQLNGIGIARLTWLKSTQASAVLDSLKAWHLREMTSDILKNGGRIPRNSACTGPAGYDRLAAYYVENYQRNDK</sequence>
<dbReference type="RefSeq" id="WP_073586215.1">
    <property type="nucleotide sequence ID" value="NZ_AP024897.1"/>
</dbReference>
<gene>
    <name evidence="1" type="ORF">VQ7734_04545</name>
</gene>
<keyword evidence="2" id="KW-1185">Reference proteome</keyword>
<dbReference type="Proteomes" id="UP000184600">
    <property type="component" value="Unassembled WGS sequence"/>
</dbReference>